<dbReference type="GeneID" id="100371654"/>
<keyword evidence="5 6" id="KW-0539">Nucleus</keyword>
<accession>A0ABM0H1Z6</accession>
<gene>
    <name evidence="11" type="primary">LOC100371654</name>
</gene>
<dbReference type="RefSeq" id="XP_002742449.2">
    <property type="nucleotide sequence ID" value="XM_002742403.2"/>
</dbReference>
<dbReference type="Proteomes" id="UP000694865">
    <property type="component" value="Unplaced"/>
</dbReference>
<evidence type="ECO:0000256" key="1">
    <source>
        <dbReference type="ARBA" id="ARBA00004123"/>
    </source>
</evidence>
<keyword evidence="10" id="KW-1185">Reference proteome</keyword>
<comment type="function">
    <text evidence="6">Component of the origin recognition complex (ORC) that binds origins of replication. DNA-binding is ATP-dependent. ORC is required to assemble the pre-replication complex necessary to initiate DNA replication.</text>
</comment>
<dbReference type="PANTHER" id="PTHR14052:SF0">
    <property type="entry name" value="ORIGIN RECOGNITION COMPLEX SUBUNIT 2"/>
    <property type="match status" value="1"/>
</dbReference>
<evidence type="ECO:0000256" key="5">
    <source>
        <dbReference type="ARBA" id="ARBA00023242"/>
    </source>
</evidence>
<name>A0ABM0H1Z6_SACKO</name>
<evidence type="ECO:0000259" key="8">
    <source>
        <dbReference type="Pfam" id="PF04084"/>
    </source>
</evidence>
<evidence type="ECO:0000256" key="2">
    <source>
        <dbReference type="ARBA" id="ARBA00007421"/>
    </source>
</evidence>
<feature type="compositionally biased region" description="Low complexity" evidence="7">
    <location>
        <begin position="191"/>
        <end position="220"/>
    </location>
</feature>
<protein>
    <recommendedName>
        <fullName evidence="3 6">Origin recognition complex subunit 2</fullName>
    </recommendedName>
</protein>
<reference evidence="11" key="1">
    <citation type="submission" date="2025-08" db="UniProtKB">
        <authorList>
            <consortium name="RefSeq"/>
        </authorList>
    </citation>
    <scope>IDENTIFICATION</scope>
    <source>
        <tissue evidence="11">Testes</tissue>
    </source>
</reference>
<evidence type="ECO:0000313" key="11">
    <source>
        <dbReference type="RefSeq" id="XP_002742449.2"/>
    </source>
</evidence>
<feature type="compositionally biased region" description="Acidic residues" evidence="7">
    <location>
        <begin position="64"/>
        <end position="76"/>
    </location>
</feature>
<feature type="compositionally biased region" description="Acidic residues" evidence="7">
    <location>
        <begin position="176"/>
        <end position="190"/>
    </location>
</feature>
<evidence type="ECO:0000259" key="9">
    <source>
        <dbReference type="Pfam" id="PF24882"/>
    </source>
</evidence>
<sequence length="568" mass="64195">MAASGGKHVKIRFVGNEDVVEHLKDTELVRNYGLRQRKNSDKRQSIIIAPVQKRNGVGNSINQESDDDSSDSEMDVDPISSNILIGEHGISGSDVYAFQTPKRSGKMAELAALCKTPSSVRKTPGKKLQASATPSSSKKTPKRKTVRIVEPGEDEEDTEQSRSGLRRSSRRRIPVDEDSESSSNSDDDVSSEVSSSVVSSVKSKTPSETSTPSRTPTRSSSRMKTNGDLTQMAEEYFEAQSGTVVTSDRTLSRLNTPRMNQEELNNVLECESSSHQIERQELYDDYRELFNKWMFQLSNGFNLILYGLGSKRVLLDEFRDVQLSEFTHVVINGFFPSITIKSILNTISEEALDHSGSFRNPIEQCEFIKQHLEKNKEELFLIIHNIDGSMLRGEKTQNILSLLVQSSKVHLVATIDHINAPLVWDQTKSSRFNWLWYDVTTYEPYIEETSYENSLLVQQSGVLALSSLTHVMRSLTPNARGIFLLLARYQMEQKDNSSYIGMSFQDLYQKCRESFLVNSDLTLRAQLTEFRDHKLIIFKKGVDGLQYLTIPIDEATITEYMTEEAETT</sequence>
<evidence type="ECO:0000256" key="7">
    <source>
        <dbReference type="SAM" id="MobiDB-lite"/>
    </source>
</evidence>
<dbReference type="Pfam" id="PF04084">
    <property type="entry name" value="RecA-like_ORC2"/>
    <property type="match status" value="1"/>
</dbReference>
<organism evidence="10 11">
    <name type="scientific">Saccoglossus kowalevskii</name>
    <name type="common">Acorn worm</name>
    <dbReference type="NCBI Taxonomy" id="10224"/>
    <lineage>
        <taxon>Eukaryota</taxon>
        <taxon>Metazoa</taxon>
        <taxon>Hemichordata</taxon>
        <taxon>Enteropneusta</taxon>
        <taxon>Harrimaniidae</taxon>
        <taxon>Saccoglossus</taxon>
    </lineage>
</organism>
<feature type="region of interest" description="Disordered" evidence="7">
    <location>
        <begin position="50"/>
        <end position="77"/>
    </location>
</feature>
<dbReference type="PANTHER" id="PTHR14052">
    <property type="entry name" value="ORIGIN RECOGNITION COMPLEX SUBUNIT 2"/>
    <property type="match status" value="1"/>
</dbReference>
<feature type="domain" description="Origin recognition complex subunit 2 RecA-like" evidence="8">
    <location>
        <begin position="278"/>
        <end position="439"/>
    </location>
</feature>
<dbReference type="InterPro" id="IPR007220">
    <property type="entry name" value="ORC2"/>
</dbReference>
<feature type="region of interest" description="Disordered" evidence="7">
    <location>
        <begin position="117"/>
        <end position="225"/>
    </location>
</feature>
<proteinExistence type="inferred from homology"/>
<evidence type="ECO:0000313" key="10">
    <source>
        <dbReference type="Proteomes" id="UP000694865"/>
    </source>
</evidence>
<keyword evidence="4 6" id="KW-0235">DNA replication</keyword>
<comment type="subcellular location">
    <subcellularLocation>
        <location evidence="1 6">Nucleus</location>
    </subcellularLocation>
</comment>
<evidence type="ECO:0000256" key="6">
    <source>
        <dbReference type="RuleBase" id="RU368084"/>
    </source>
</evidence>
<evidence type="ECO:0000256" key="4">
    <source>
        <dbReference type="ARBA" id="ARBA00022705"/>
    </source>
</evidence>
<dbReference type="InterPro" id="IPR056773">
    <property type="entry name" value="WHD_ORC2"/>
</dbReference>
<evidence type="ECO:0000256" key="3">
    <source>
        <dbReference type="ARBA" id="ARBA00019080"/>
    </source>
</evidence>
<comment type="similarity">
    <text evidence="2 6">Belongs to the ORC2 family.</text>
</comment>
<dbReference type="InterPro" id="IPR056772">
    <property type="entry name" value="RecA-like_ORC2"/>
</dbReference>
<dbReference type="Pfam" id="PF24882">
    <property type="entry name" value="WHD_ORC2"/>
    <property type="match status" value="1"/>
</dbReference>
<feature type="domain" description="Origin recognition complex subunit 2 winged-helix" evidence="9">
    <location>
        <begin position="495"/>
        <end position="555"/>
    </location>
</feature>
<comment type="subunit">
    <text evidence="6">Component of the origin recognition complex (ORC).</text>
</comment>